<name>A0A9D5HTH9_9LILI</name>
<reference evidence="5" key="2">
    <citation type="journal article" date="2022" name="Hortic Res">
        <title>The genome of Dioscorea zingiberensis sheds light on the biosynthesis, origin and evolution of the medicinally important diosgenin saponins.</title>
        <authorList>
            <person name="Li Y."/>
            <person name="Tan C."/>
            <person name="Li Z."/>
            <person name="Guo J."/>
            <person name="Li S."/>
            <person name="Chen X."/>
            <person name="Wang C."/>
            <person name="Dai X."/>
            <person name="Yang H."/>
            <person name="Song W."/>
            <person name="Hou L."/>
            <person name="Xu J."/>
            <person name="Tong Z."/>
            <person name="Xu A."/>
            <person name="Yuan X."/>
            <person name="Wang W."/>
            <person name="Yang Q."/>
            <person name="Chen L."/>
            <person name="Sun Z."/>
            <person name="Wang K."/>
            <person name="Pan B."/>
            <person name="Chen J."/>
            <person name="Bao Y."/>
            <person name="Liu F."/>
            <person name="Qi X."/>
            <person name="Gang D.R."/>
            <person name="Wen J."/>
            <person name="Li J."/>
        </authorList>
    </citation>
    <scope>NUCLEOTIDE SEQUENCE</scope>
    <source>
        <strain evidence="5">Dzin_1.0</strain>
    </source>
</reference>
<dbReference type="InterPro" id="IPR016088">
    <property type="entry name" value="Chalcone_isomerase_3-sand"/>
</dbReference>
<evidence type="ECO:0000313" key="6">
    <source>
        <dbReference type="Proteomes" id="UP001085076"/>
    </source>
</evidence>
<dbReference type="PANTHER" id="PTHR47589:SF4">
    <property type="entry name" value="FATTY-ACID-BINDING PROTEIN 1-LIKE"/>
    <property type="match status" value="1"/>
</dbReference>
<dbReference type="Gene3D" id="3.50.70.10">
    <property type="match status" value="1"/>
</dbReference>
<evidence type="ECO:0000259" key="4">
    <source>
        <dbReference type="Pfam" id="PF16036"/>
    </source>
</evidence>
<proteinExistence type="inferred from homology"/>
<evidence type="ECO:0000256" key="3">
    <source>
        <dbReference type="SAM" id="MobiDB-lite"/>
    </source>
</evidence>
<evidence type="ECO:0000256" key="1">
    <source>
        <dbReference type="ARBA" id="ARBA00007166"/>
    </source>
</evidence>
<organism evidence="5 6">
    <name type="scientific">Dioscorea zingiberensis</name>
    <dbReference type="NCBI Taxonomy" id="325984"/>
    <lineage>
        <taxon>Eukaryota</taxon>
        <taxon>Viridiplantae</taxon>
        <taxon>Streptophyta</taxon>
        <taxon>Embryophyta</taxon>
        <taxon>Tracheophyta</taxon>
        <taxon>Spermatophyta</taxon>
        <taxon>Magnoliopsida</taxon>
        <taxon>Liliopsida</taxon>
        <taxon>Dioscoreales</taxon>
        <taxon>Dioscoreaceae</taxon>
        <taxon>Dioscorea</taxon>
    </lineage>
</organism>
<feature type="domain" description="Chalcone isomerase" evidence="4">
    <location>
        <begin position="48"/>
        <end position="216"/>
    </location>
</feature>
<dbReference type="GO" id="GO:0005504">
    <property type="term" value="F:fatty acid binding"/>
    <property type="evidence" value="ECO:0007669"/>
    <property type="project" value="TreeGrafter"/>
</dbReference>
<protein>
    <recommendedName>
        <fullName evidence="2">Chalcone--flavanone isomerase</fullName>
    </recommendedName>
</protein>
<comment type="similarity">
    <text evidence="1">Belongs to the chalcone isomerase family.</text>
</comment>
<dbReference type="SUPFAM" id="SSF54626">
    <property type="entry name" value="Chalcone isomerase"/>
    <property type="match status" value="1"/>
</dbReference>
<evidence type="ECO:0000313" key="5">
    <source>
        <dbReference type="EMBL" id="KAJ0989010.1"/>
    </source>
</evidence>
<feature type="region of interest" description="Disordered" evidence="3">
    <location>
        <begin position="1"/>
        <end position="31"/>
    </location>
</feature>
<dbReference type="Proteomes" id="UP001085076">
    <property type="component" value="Miscellaneous, Linkage group lg01"/>
</dbReference>
<dbReference type="Gene3D" id="1.10.890.20">
    <property type="match status" value="1"/>
</dbReference>
<dbReference type="GO" id="GO:0009570">
    <property type="term" value="C:chloroplast stroma"/>
    <property type="evidence" value="ECO:0007669"/>
    <property type="project" value="TreeGrafter"/>
</dbReference>
<gene>
    <name evidence="5" type="ORF">J5N97_007366</name>
</gene>
<dbReference type="GO" id="GO:0006631">
    <property type="term" value="P:fatty acid metabolic process"/>
    <property type="evidence" value="ECO:0007669"/>
    <property type="project" value="TreeGrafter"/>
</dbReference>
<evidence type="ECO:0000256" key="2">
    <source>
        <dbReference type="ARBA" id="ARBA00024426"/>
    </source>
</evidence>
<accession>A0A9D5HTH9</accession>
<dbReference type="InterPro" id="IPR036298">
    <property type="entry name" value="Chalcone_isomerase_sf"/>
</dbReference>
<dbReference type="Pfam" id="PF16036">
    <property type="entry name" value="Chalcone_3"/>
    <property type="match status" value="1"/>
</dbReference>
<comment type="caution">
    <text evidence="5">The sequence shown here is derived from an EMBL/GenBank/DDBJ whole genome shotgun (WGS) entry which is preliminary data.</text>
</comment>
<dbReference type="EMBL" id="JAGGNH010000001">
    <property type="protein sequence ID" value="KAJ0989010.1"/>
    <property type="molecule type" value="Genomic_DNA"/>
</dbReference>
<dbReference type="OrthoDB" id="18193at2759"/>
<sequence length="225" mass="25233">MASLVDNTEEEKKVVDENPKEEEEEEVKMEVDPKTGVSFPVKLPDGKQLNSIGIRKKKILALGINVYTFGIYTDNAKMREFLAGKFDKVPEKASRELFEFVINSDVGMMVRLVIVFGSLTMSMVRKNFDEGLGASIKKLNGGQKNDELVNKVMGAAKDSIKLPSRSIIEISRLPGYVLQTKVKGELISQVQSELLCRAYFDMYLGDEPFDKEAKEKFGESLLSHL</sequence>
<reference evidence="5" key="1">
    <citation type="submission" date="2021-03" db="EMBL/GenBank/DDBJ databases">
        <authorList>
            <person name="Li Z."/>
            <person name="Yang C."/>
        </authorList>
    </citation>
    <scope>NUCLEOTIDE SEQUENCE</scope>
    <source>
        <strain evidence="5">Dzin_1.0</strain>
        <tissue evidence="5">Leaf</tissue>
    </source>
</reference>
<keyword evidence="6" id="KW-1185">Reference proteome</keyword>
<dbReference type="GO" id="GO:0016872">
    <property type="term" value="F:intramolecular lyase activity"/>
    <property type="evidence" value="ECO:0007669"/>
    <property type="project" value="InterPro"/>
</dbReference>
<dbReference type="InterPro" id="IPR016087">
    <property type="entry name" value="Chalcone_isomerase"/>
</dbReference>
<dbReference type="InterPro" id="IPR044228">
    <property type="entry name" value="FAP1"/>
</dbReference>
<dbReference type="AlphaFoldDB" id="A0A9D5HTH9"/>
<dbReference type="InterPro" id="IPR016089">
    <property type="entry name" value="Chalcone_isomerase_bundle_sf"/>
</dbReference>
<dbReference type="PANTHER" id="PTHR47589">
    <property type="entry name" value="FATTY-ACID-BINDING PROTEIN 1"/>
    <property type="match status" value="1"/>
</dbReference>